<reference evidence="12" key="1">
    <citation type="submission" date="2023-03" db="EMBL/GenBank/DDBJ databases">
        <authorList>
            <person name="Steffen K."/>
            <person name="Cardenas P."/>
        </authorList>
    </citation>
    <scope>NUCLEOTIDE SEQUENCE</scope>
</reference>
<dbReference type="GO" id="GO:0005640">
    <property type="term" value="C:nuclear outer membrane"/>
    <property type="evidence" value="ECO:0007669"/>
    <property type="project" value="UniProtKB-SubCell"/>
</dbReference>
<dbReference type="AlphaFoldDB" id="A0AA35WGR7"/>
<evidence type="ECO:0000313" key="12">
    <source>
        <dbReference type="EMBL" id="CAI8019929.1"/>
    </source>
</evidence>
<accession>A0AA35WGR7</accession>
<dbReference type="GO" id="GO:0005789">
    <property type="term" value="C:endoplasmic reticulum membrane"/>
    <property type="evidence" value="ECO:0007669"/>
    <property type="project" value="UniProtKB-SubCell"/>
</dbReference>
<sequence>MVCSLWLLSAGVLAVVGGVLVGGIQVWMREKSYVFTPEDLASITTDVLNETPGGGHDEVFGAVEAVLRDRYPAHILPPSQMEWIFINAGGWMGSFYLLHASLTEYVLFFGTAVDTSGHSGMRNDCVYTCMGIMLVNLPVDKYIVCGGGYERNRTEMYHCGTLLLQVDTGPMSQILSYQESLDSGKKAPQSFSPAYTLPLFLLSPITNTHTQSVVYVRGDTLLHQVGEAAAIQWSSGTWMVEYGRGFIPSTLGFALSETVLCTQDLYLLYRTLRIYTVALLQEMWYNGNF</sequence>
<comment type="similarity">
    <text evidence="4 11">Belongs to the ERG2 family.</text>
</comment>
<evidence type="ECO:0000256" key="8">
    <source>
        <dbReference type="ARBA" id="ARBA00022989"/>
    </source>
</evidence>
<name>A0AA35WGR7_GEOBA</name>
<evidence type="ECO:0000313" key="13">
    <source>
        <dbReference type="Proteomes" id="UP001174909"/>
    </source>
</evidence>
<comment type="caution">
    <text evidence="12">The sequence shown here is derived from an EMBL/GenBank/DDBJ whole genome shotgun (WGS) entry which is preliminary data.</text>
</comment>
<evidence type="ECO:0000256" key="9">
    <source>
        <dbReference type="ARBA" id="ARBA00023136"/>
    </source>
</evidence>
<dbReference type="InterPro" id="IPR006716">
    <property type="entry name" value="ERG2_sigma1_rcpt-like"/>
</dbReference>
<evidence type="ECO:0000256" key="7">
    <source>
        <dbReference type="ARBA" id="ARBA00022824"/>
    </source>
</evidence>
<keyword evidence="7" id="KW-0256">Endoplasmic reticulum</keyword>
<keyword evidence="6" id="KW-0812">Transmembrane</keyword>
<organism evidence="12 13">
    <name type="scientific">Geodia barretti</name>
    <name type="common">Barrett's horny sponge</name>
    <dbReference type="NCBI Taxonomy" id="519541"/>
    <lineage>
        <taxon>Eukaryota</taxon>
        <taxon>Metazoa</taxon>
        <taxon>Porifera</taxon>
        <taxon>Demospongiae</taxon>
        <taxon>Heteroscleromorpha</taxon>
        <taxon>Tetractinellida</taxon>
        <taxon>Astrophorina</taxon>
        <taxon>Geodiidae</taxon>
        <taxon>Geodia</taxon>
    </lineage>
</organism>
<keyword evidence="13" id="KW-1185">Reference proteome</keyword>
<evidence type="ECO:0000256" key="5">
    <source>
        <dbReference type="ARBA" id="ARBA00020208"/>
    </source>
</evidence>
<dbReference type="EMBL" id="CASHTH010001787">
    <property type="protein sequence ID" value="CAI8019929.1"/>
    <property type="molecule type" value="Genomic_DNA"/>
</dbReference>
<keyword evidence="9" id="KW-0472">Membrane</keyword>
<dbReference type="GO" id="GO:0005637">
    <property type="term" value="C:nuclear inner membrane"/>
    <property type="evidence" value="ECO:0007669"/>
    <property type="project" value="UniProtKB-SubCell"/>
</dbReference>
<evidence type="ECO:0000256" key="3">
    <source>
        <dbReference type="ARBA" id="ARBA00004649"/>
    </source>
</evidence>
<keyword evidence="8" id="KW-1133">Transmembrane helix</keyword>
<gene>
    <name evidence="12" type="ORF">GBAR_LOCUS11936</name>
</gene>
<comment type="subcellular location">
    <subcellularLocation>
        <location evidence="2">Endoplasmic reticulum membrane</location>
    </subcellularLocation>
    <subcellularLocation>
        <location evidence="1">Nucleus inner membrane</location>
    </subcellularLocation>
    <subcellularLocation>
        <location evidence="3">Nucleus outer membrane</location>
    </subcellularLocation>
</comment>
<evidence type="ECO:0000256" key="2">
    <source>
        <dbReference type="ARBA" id="ARBA00004586"/>
    </source>
</evidence>
<evidence type="ECO:0000256" key="10">
    <source>
        <dbReference type="ARBA" id="ARBA00033467"/>
    </source>
</evidence>
<dbReference type="PANTHER" id="PTHR10868:SF1">
    <property type="entry name" value="SIGMA NON-OPIOID INTRACELLULAR RECEPTOR 1"/>
    <property type="match status" value="1"/>
</dbReference>
<protein>
    <recommendedName>
        <fullName evidence="5">Sigma non-opioid intracellular receptor 1</fullName>
    </recommendedName>
    <alternativeName>
        <fullName evidence="10">Sigma 1-type opioid receptor</fullName>
    </alternativeName>
</protein>
<evidence type="ECO:0000256" key="11">
    <source>
        <dbReference type="RuleBase" id="RU368083"/>
    </source>
</evidence>
<evidence type="ECO:0000256" key="1">
    <source>
        <dbReference type="ARBA" id="ARBA00004540"/>
    </source>
</evidence>
<dbReference type="Proteomes" id="UP001174909">
    <property type="component" value="Unassembled WGS sequence"/>
</dbReference>
<evidence type="ECO:0000256" key="6">
    <source>
        <dbReference type="ARBA" id="ARBA00022692"/>
    </source>
</evidence>
<dbReference type="PANTHER" id="PTHR10868">
    <property type="entry name" value="SIGMA 1-TYPE OPIOID RECEPTOR-RELATED"/>
    <property type="match status" value="1"/>
</dbReference>
<dbReference type="Pfam" id="PF04622">
    <property type="entry name" value="ERG2_Sigma1R"/>
    <property type="match status" value="2"/>
</dbReference>
<evidence type="ECO:0000256" key="4">
    <source>
        <dbReference type="ARBA" id="ARBA00007141"/>
    </source>
</evidence>
<keyword evidence="12" id="KW-0675">Receptor</keyword>
<proteinExistence type="inferred from homology"/>